<dbReference type="EMBL" id="LHXZ01000024">
    <property type="protein sequence ID" value="KXB03225.1"/>
    <property type="molecule type" value="Genomic_DNA"/>
</dbReference>
<dbReference type="PANTHER" id="PTHR38031">
    <property type="entry name" value="SULFUR CARRIER PROTEIN SLR0821-RELATED"/>
    <property type="match status" value="1"/>
</dbReference>
<dbReference type="InterPro" id="IPR052045">
    <property type="entry name" value="Sulfur_Carrier/Prot_Modifier"/>
</dbReference>
<dbReference type="InterPro" id="IPR003749">
    <property type="entry name" value="ThiS/MoaD-like"/>
</dbReference>
<gene>
    <name evidence="1" type="ORF">AKJ45_02160</name>
</gene>
<dbReference type="InterPro" id="IPR016155">
    <property type="entry name" value="Mopterin_synth/thiamin_S_b"/>
</dbReference>
<keyword evidence="2" id="KW-1185">Reference proteome</keyword>
<dbReference type="SUPFAM" id="SSF54285">
    <property type="entry name" value="MoaD/ThiS"/>
    <property type="match status" value="1"/>
</dbReference>
<reference evidence="1 2" key="1">
    <citation type="journal article" date="2016" name="Sci. Rep.">
        <title>Metabolic traits of an uncultured archaeal lineage -MSBL1- from brine pools of the Red Sea.</title>
        <authorList>
            <person name="Mwirichia R."/>
            <person name="Alam I."/>
            <person name="Rashid M."/>
            <person name="Vinu M."/>
            <person name="Ba-Alawi W."/>
            <person name="Anthony Kamau A."/>
            <person name="Kamanda Ngugi D."/>
            <person name="Goker M."/>
            <person name="Klenk H.P."/>
            <person name="Bajic V."/>
            <person name="Stingl U."/>
        </authorList>
    </citation>
    <scope>NUCLEOTIDE SEQUENCE [LARGE SCALE GENOMIC DNA]</scope>
    <source>
        <strain evidence="1">SCGC-AAA261F19</strain>
    </source>
</reference>
<name>A0A133V9Y7_9EURY</name>
<dbReference type="InterPro" id="IPR054834">
    <property type="entry name" value="SAMP1_3"/>
</dbReference>
<dbReference type="Proteomes" id="UP000070565">
    <property type="component" value="Unassembled WGS sequence"/>
</dbReference>
<sequence length="92" mass="10452">MEIEVKFFANFRELVGQKRILVSANTVRELLENLRDGYEGLRKELFVDEENVALKESVNVTVNGRRIEMLDGIDTELRDKDTIAIFPPVAGG</sequence>
<dbReference type="InterPro" id="IPR012675">
    <property type="entry name" value="Beta-grasp_dom_sf"/>
</dbReference>
<dbReference type="Pfam" id="PF02597">
    <property type="entry name" value="ThiS"/>
    <property type="match status" value="1"/>
</dbReference>
<comment type="caution">
    <text evidence="1">The sequence shown here is derived from an EMBL/GenBank/DDBJ whole genome shotgun (WGS) entry which is preliminary data.</text>
</comment>
<dbReference type="NCBIfam" id="NF041918">
    <property type="entry name" value="SAMP1"/>
    <property type="match status" value="1"/>
</dbReference>
<protein>
    <submittedName>
        <fullName evidence="1">Uncharacterized protein</fullName>
    </submittedName>
</protein>
<dbReference type="AlphaFoldDB" id="A0A133V9Y7"/>
<dbReference type="NCBIfam" id="TIGR01687">
    <property type="entry name" value="moaD_arch"/>
    <property type="match status" value="1"/>
</dbReference>
<evidence type="ECO:0000313" key="1">
    <source>
        <dbReference type="EMBL" id="KXB03225.1"/>
    </source>
</evidence>
<dbReference type="InterPro" id="IPR010038">
    <property type="entry name" value="MoaD_arc-typ"/>
</dbReference>
<proteinExistence type="predicted"/>
<dbReference type="CDD" id="cd17505">
    <property type="entry name" value="Ubl_SAMP1_like"/>
    <property type="match status" value="1"/>
</dbReference>
<organism evidence="1 2">
    <name type="scientific">candidate division MSBL1 archaeon SCGC-AAA261F19</name>
    <dbReference type="NCBI Taxonomy" id="1698275"/>
    <lineage>
        <taxon>Archaea</taxon>
        <taxon>Methanobacteriati</taxon>
        <taxon>Methanobacteriota</taxon>
        <taxon>candidate division MSBL1</taxon>
    </lineage>
</organism>
<dbReference type="Gene3D" id="3.10.20.30">
    <property type="match status" value="1"/>
</dbReference>
<accession>A0A133V9Y7</accession>
<dbReference type="PANTHER" id="PTHR38031:SF1">
    <property type="entry name" value="SULFUR CARRIER PROTEIN CYSO"/>
    <property type="match status" value="1"/>
</dbReference>
<evidence type="ECO:0000313" key="2">
    <source>
        <dbReference type="Proteomes" id="UP000070565"/>
    </source>
</evidence>